<comment type="caution">
    <text evidence="1">The sequence shown here is derived from an EMBL/GenBank/DDBJ whole genome shotgun (WGS) entry which is preliminary data.</text>
</comment>
<evidence type="ECO:0000313" key="1">
    <source>
        <dbReference type="EMBL" id="KKN83048.1"/>
    </source>
</evidence>
<organism evidence="1">
    <name type="scientific">marine sediment metagenome</name>
    <dbReference type="NCBI Taxonomy" id="412755"/>
    <lineage>
        <taxon>unclassified sequences</taxon>
        <taxon>metagenomes</taxon>
        <taxon>ecological metagenomes</taxon>
    </lineage>
</organism>
<proteinExistence type="predicted"/>
<dbReference type="AlphaFoldDB" id="A0A0F9WVS6"/>
<gene>
    <name evidence="1" type="ORF">LCGC14_0303140</name>
</gene>
<accession>A0A0F9WVS6</accession>
<sequence length="192" mass="22418">MTHSVESLNDHDIFMFNRLEDIKDRKALVNIIRGGAAYTGYIVGVYILDTIANEFTEYDGEKSKETYKIIAIDLDRVSDYDRNFPFHIVLPYATFTGLLERLYEMRIEAWTELDSPKKLKKMLKKMKEKDLTNFLYFLEQAKTTRNFFASTMLAVRAKRLASPAIVTLSVHLRNTIIEEIPMSRFPEETKDE</sequence>
<name>A0A0F9WVS6_9ZZZZ</name>
<reference evidence="1" key="1">
    <citation type="journal article" date="2015" name="Nature">
        <title>Complex archaea that bridge the gap between prokaryotes and eukaryotes.</title>
        <authorList>
            <person name="Spang A."/>
            <person name="Saw J.H."/>
            <person name="Jorgensen S.L."/>
            <person name="Zaremba-Niedzwiedzka K."/>
            <person name="Martijn J."/>
            <person name="Lind A.E."/>
            <person name="van Eijk R."/>
            <person name="Schleper C."/>
            <person name="Guy L."/>
            <person name="Ettema T.J."/>
        </authorList>
    </citation>
    <scope>NUCLEOTIDE SEQUENCE</scope>
</reference>
<protein>
    <submittedName>
        <fullName evidence="1">Uncharacterized protein</fullName>
    </submittedName>
</protein>
<dbReference type="EMBL" id="LAZR01000191">
    <property type="protein sequence ID" value="KKN83048.1"/>
    <property type="molecule type" value="Genomic_DNA"/>
</dbReference>